<feature type="transmembrane region" description="Helical" evidence="15">
    <location>
        <begin position="242"/>
        <end position="258"/>
    </location>
</feature>
<dbReference type="RefSeq" id="XP_024691794.1">
    <property type="nucleotide sequence ID" value="XM_024838230.1"/>
</dbReference>
<feature type="compositionally biased region" description="Acidic residues" evidence="14">
    <location>
        <begin position="863"/>
        <end position="877"/>
    </location>
</feature>
<evidence type="ECO:0000256" key="6">
    <source>
        <dbReference type="ARBA" id="ARBA00023136"/>
    </source>
</evidence>
<feature type="transmembrane region" description="Helical" evidence="15">
    <location>
        <begin position="6"/>
        <end position="24"/>
    </location>
</feature>
<feature type="region of interest" description="Disordered" evidence="14">
    <location>
        <begin position="353"/>
        <end position="374"/>
    </location>
</feature>
<dbReference type="GO" id="GO:0016020">
    <property type="term" value="C:membrane"/>
    <property type="evidence" value="ECO:0007669"/>
    <property type="project" value="UniProtKB-SubCell"/>
</dbReference>
<evidence type="ECO:0000256" key="9">
    <source>
        <dbReference type="ARBA" id="ARBA00023306"/>
    </source>
</evidence>
<feature type="region of interest" description="Disordered" evidence="14">
    <location>
        <begin position="743"/>
        <end position="762"/>
    </location>
</feature>
<keyword evidence="19" id="KW-1185">Reference proteome</keyword>
<feature type="region of interest" description="Disordered" evidence="14">
    <location>
        <begin position="831"/>
        <end position="886"/>
    </location>
</feature>
<evidence type="ECO:0000256" key="15">
    <source>
        <dbReference type="SAM" id="Phobius"/>
    </source>
</evidence>
<dbReference type="InterPro" id="IPR019156">
    <property type="entry name" value="Ataxin-10_domain"/>
</dbReference>
<feature type="domain" description="Ataxin-10" evidence="17">
    <location>
        <begin position="1206"/>
        <end position="1303"/>
    </location>
</feature>
<comment type="caution">
    <text evidence="18">The sequence shown here is derived from an EMBL/GenBank/DDBJ whole genome shotgun (WGS) entry which is preliminary data.</text>
</comment>
<feature type="compositionally biased region" description="Polar residues" evidence="14">
    <location>
        <begin position="357"/>
        <end position="367"/>
    </location>
</feature>
<evidence type="ECO:0000256" key="3">
    <source>
        <dbReference type="ARBA" id="ARBA00022618"/>
    </source>
</evidence>
<evidence type="ECO:0000256" key="10">
    <source>
        <dbReference type="ARBA" id="ARBA00044746"/>
    </source>
</evidence>
<evidence type="ECO:0000256" key="12">
    <source>
        <dbReference type="ARBA" id="ARBA00044805"/>
    </source>
</evidence>
<dbReference type="Proteomes" id="UP000234254">
    <property type="component" value="Unassembled WGS sequence"/>
</dbReference>
<dbReference type="InterPro" id="IPR016024">
    <property type="entry name" value="ARM-type_fold"/>
</dbReference>
<dbReference type="GeneID" id="36545754"/>
<keyword evidence="3" id="KW-0132">Cell division</keyword>
<keyword evidence="8" id="KW-0449">Lipoprotein</keyword>
<dbReference type="Gene3D" id="1.25.10.10">
    <property type="entry name" value="Leucine-rich Repeat Variant"/>
    <property type="match status" value="1"/>
</dbReference>
<dbReference type="PROSITE" id="PS50216">
    <property type="entry name" value="DHHC"/>
    <property type="match status" value="1"/>
</dbReference>
<keyword evidence="4 15" id="KW-0812">Transmembrane</keyword>
<evidence type="ECO:0000256" key="5">
    <source>
        <dbReference type="ARBA" id="ARBA00022989"/>
    </source>
</evidence>
<keyword evidence="7" id="KW-0564">Palmitate</keyword>
<organism evidence="18 19">
    <name type="scientific">Aspergillus campestris (strain IBT 28561)</name>
    <dbReference type="NCBI Taxonomy" id="1392248"/>
    <lineage>
        <taxon>Eukaryota</taxon>
        <taxon>Fungi</taxon>
        <taxon>Dikarya</taxon>
        <taxon>Ascomycota</taxon>
        <taxon>Pezizomycotina</taxon>
        <taxon>Eurotiomycetes</taxon>
        <taxon>Eurotiomycetidae</taxon>
        <taxon>Eurotiales</taxon>
        <taxon>Aspergillaceae</taxon>
        <taxon>Aspergillus</taxon>
        <taxon>Aspergillus subgen. Circumdati</taxon>
    </lineage>
</organism>
<reference evidence="18" key="1">
    <citation type="submission" date="2016-12" db="EMBL/GenBank/DDBJ databases">
        <title>The genomes of Aspergillus section Nigri reveals drivers in fungal speciation.</title>
        <authorList>
            <consortium name="DOE Joint Genome Institute"/>
            <person name="Vesth T.C."/>
            <person name="Nybo J."/>
            <person name="Theobald S."/>
            <person name="Brandl J."/>
            <person name="Frisvad J.C."/>
            <person name="Nielsen K.F."/>
            <person name="Lyhne E.K."/>
            <person name="Kogle M.E."/>
            <person name="Kuo A."/>
            <person name="Riley R."/>
            <person name="Clum A."/>
            <person name="Nolan M."/>
            <person name="Lipzen A."/>
            <person name="Salamov A."/>
            <person name="Henrissat B."/>
            <person name="Wiebenga A."/>
            <person name="De vries R.P."/>
            <person name="Grigoriev I.V."/>
            <person name="Mortensen U.H."/>
            <person name="Andersen M.R."/>
            <person name="Baker S.E."/>
        </authorList>
    </citation>
    <scope>NUCLEOTIDE SEQUENCE</scope>
    <source>
        <strain evidence="18">IBT 28561</strain>
    </source>
</reference>
<feature type="domain" description="Palmitoyltransferase DHHC" evidence="16">
    <location>
        <begin position="152"/>
        <end position="297"/>
    </location>
</feature>
<evidence type="ECO:0000256" key="2">
    <source>
        <dbReference type="ARBA" id="ARBA00008384"/>
    </source>
</evidence>
<evidence type="ECO:0000313" key="18">
    <source>
        <dbReference type="EMBL" id="PKY03200.1"/>
    </source>
</evidence>
<accession>A0A2I1CZZ3</accession>
<evidence type="ECO:0000256" key="13">
    <source>
        <dbReference type="ARBA" id="ARBA00048048"/>
    </source>
</evidence>
<comment type="catalytic activity">
    <reaction evidence="13">
        <text>L-cysteinyl-[protein] + hexadecanoyl-CoA = S-hexadecanoyl-L-cysteinyl-[protein] + CoA</text>
        <dbReference type="Rhea" id="RHEA:36683"/>
        <dbReference type="Rhea" id="RHEA-COMP:10131"/>
        <dbReference type="Rhea" id="RHEA-COMP:11032"/>
        <dbReference type="ChEBI" id="CHEBI:29950"/>
        <dbReference type="ChEBI" id="CHEBI:57287"/>
        <dbReference type="ChEBI" id="CHEBI:57379"/>
        <dbReference type="ChEBI" id="CHEBI:74151"/>
        <dbReference type="EC" id="2.3.1.225"/>
    </reaction>
</comment>
<dbReference type="SUPFAM" id="SSF48371">
    <property type="entry name" value="ARM repeat"/>
    <property type="match status" value="1"/>
</dbReference>
<feature type="transmembrane region" description="Helical" evidence="15">
    <location>
        <begin position="197"/>
        <end position="222"/>
    </location>
</feature>
<evidence type="ECO:0000259" key="16">
    <source>
        <dbReference type="Pfam" id="PF01529"/>
    </source>
</evidence>
<dbReference type="VEuPathDB" id="FungiDB:P168DRAFT_298025"/>
<comment type="function">
    <text evidence="10">May play a role in the regulation of cytokinesis.</text>
</comment>
<evidence type="ECO:0000259" key="17">
    <source>
        <dbReference type="Pfam" id="PF09759"/>
    </source>
</evidence>
<dbReference type="PANTHER" id="PTHR13255:SF0">
    <property type="entry name" value="ATAXIN-10"/>
    <property type="match status" value="1"/>
</dbReference>
<dbReference type="InterPro" id="IPR051374">
    <property type="entry name" value="Ataxin-10/CTR86_families"/>
</dbReference>
<dbReference type="GO" id="GO:0019706">
    <property type="term" value="F:protein-cysteine S-palmitoyltransferase activity"/>
    <property type="evidence" value="ECO:0007669"/>
    <property type="project" value="UniProtKB-EC"/>
</dbReference>
<keyword evidence="6 15" id="KW-0472">Membrane</keyword>
<keyword evidence="9" id="KW-0131">Cell cycle</keyword>
<evidence type="ECO:0000313" key="19">
    <source>
        <dbReference type="Proteomes" id="UP000234254"/>
    </source>
</evidence>
<evidence type="ECO:0000256" key="8">
    <source>
        <dbReference type="ARBA" id="ARBA00023288"/>
    </source>
</evidence>
<evidence type="ECO:0000256" key="4">
    <source>
        <dbReference type="ARBA" id="ARBA00022692"/>
    </source>
</evidence>
<dbReference type="OrthoDB" id="379794at2759"/>
<gene>
    <name evidence="18" type="ORF">P168DRAFT_298025</name>
</gene>
<evidence type="ECO:0000256" key="14">
    <source>
        <dbReference type="SAM" id="MobiDB-lite"/>
    </source>
</evidence>
<feature type="transmembrane region" description="Helical" evidence="15">
    <location>
        <begin position="106"/>
        <end position="126"/>
    </location>
</feature>
<evidence type="ECO:0000256" key="11">
    <source>
        <dbReference type="ARBA" id="ARBA00044801"/>
    </source>
</evidence>
<dbReference type="GO" id="GO:0051301">
    <property type="term" value="P:cell division"/>
    <property type="evidence" value="ECO:0007669"/>
    <property type="project" value="UniProtKB-KW"/>
</dbReference>
<name>A0A2I1CZZ3_ASPC2</name>
<comment type="similarity">
    <text evidence="2">Belongs to the ataxin-10 family.</text>
</comment>
<feature type="region of interest" description="Disordered" evidence="14">
    <location>
        <begin position="1142"/>
        <end position="1197"/>
    </location>
</feature>
<comment type="subcellular location">
    <subcellularLocation>
        <location evidence="1">Membrane</location>
        <topology evidence="1">Multi-pass membrane protein</topology>
    </subcellularLocation>
</comment>
<dbReference type="GO" id="GO:0005829">
    <property type="term" value="C:cytosol"/>
    <property type="evidence" value="ECO:0007669"/>
    <property type="project" value="TreeGrafter"/>
</dbReference>
<dbReference type="InterPro" id="IPR001594">
    <property type="entry name" value="Palmitoyltrfase_DHHC"/>
</dbReference>
<evidence type="ECO:0000256" key="7">
    <source>
        <dbReference type="ARBA" id="ARBA00023139"/>
    </source>
</evidence>
<dbReference type="Pfam" id="PF01529">
    <property type="entry name" value="DHHC"/>
    <property type="match status" value="1"/>
</dbReference>
<dbReference type="Pfam" id="PF09759">
    <property type="entry name" value="Atx10homo_assoc"/>
    <property type="match status" value="1"/>
</dbReference>
<dbReference type="EMBL" id="MSFM01000008">
    <property type="protein sequence ID" value="PKY03200.1"/>
    <property type="molecule type" value="Genomic_DNA"/>
</dbReference>
<dbReference type="InterPro" id="IPR011989">
    <property type="entry name" value="ARM-like"/>
</dbReference>
<keyword evidence="5 15" id="KW-1133">Transmembrane helix</keyword>
<proteinExistence type="inferred from homology"/>
<feature type="transmembrane region" description="Helical" evidence="15">
    <location>
        <begin position="79"/>
        <end position="100"/>
    </location>
</feature>
<protein>
    <recommendedName>
        <fullName evidence="11">Ataxin-10 homolog</fullName>
    </recommendedName>
    <alternativeName>
        <fullName evidence="12">Copper transport protein 86</fullName>
    </alternativeName>
</protein>
<dbReference type="PANTHER" id="PTHR13255">
    <property type="entry name" value="ATAXIN-10"/>
    <property type="match status" value="1"/>
</dbReference>
<sequence length="1313" mass="147471">MGVVRTIALVILGISGFVFVALFGRLPAFRKTPIGFLHRVLCISIPRRLASIDSVLFGGRLEYCCSRSGRYVLHENHPLVLIFFLVILIIGQCIFIPAAWSRVSLVHRVCILFLICLPYGFLYASIATKSYITTRNHGEELERYPYDRVLFHPGRYCKTCQMLKPARSKHCSICNACVSRHDHHCVWLMNCVGLNNYGYFLSMILSLSVMLLYGSWLGHSLLTQTLDKHLPPSSHIRTTRQSWVTFFNIWAGVVAIDIRVGSVTMLMLMTAPLAMAFLVYHTYLIWAGMTTNESSKWSEWKEDVIDGFVFKASKAEIYDSSPLLGEYQRPENSWPVSSDKVLVVTDEPPKEGCLLSPESNEITQPSDRNAPIDQRWTPVRGMDEIDNIYDLDLSITMADRAAAEMKPKCTPAELMLKVILTGTLSHYETRGMIDDKRLEHMLSAGKQILYKTHQESDVRHNLGLSPDIWQGFTDVLTKAIPVLESQSFAWKCPPTANYDHSSSNLIAYNYFSLVKDIERLNDLCTIARNLLATTKKAQNMAAEKGFDQRILALVDTCVRVTARGFDGETNARNEERWQKVVNLYKRLLITCLQFLHNFIMHNEQRKMVLWLDLFGYHSTGDSNIIQPREPLDQVSSQPEGVAPIVKTGERIVNPPIRALYDQTAEDLLLETISNFPREPATIKEEAAMLLLANIKDHMEKLLGRDLTAIQEMGKDPEQVKEIRAALTAILGAKVDGWSDLQDRAKDLPPALPEDEPPRKKSILTIDRSSTAGFPRICWADLPDLSEYGALASGDAPIIEEDTSMPRSAQSAAETLQEAKDELMARLQETSQIGGDGDHDYDTGDAGTVGDEDSRSLEAVADGSIEEEEEEDDEDDDDYRGRPGDQQRGLLTDIPLVLGPAEIEALPMIIQAGIVDSFGLKGGERTGSRNMQSLRCHVLLTQETGRNLLRELLIFIAAWDLPDDELYFKMMVQIMDAVLKNGLMSHAYSDFGQPKDIISPAQAVVVKILTHIFRTKYSPASVTGSTPASAAKNPAPLLRVDVLTVRYIFTIFRGNIIPETCALIYLQGQIRAGRALPEDFPLNLWDMERVYEGVYQFLEFFAVLTENNDWKNLLFKWEIVYDLVTLIKELEASIPKGQLSALSFGRHSPPREPPQQQQQPGSTPGPVAVERPYDPSDPDPIDAGAGSRAESPPITEDPSEFEWRNLKKLVVLVLSSLVWKCPEVQDQIRRYGGVETILSCTNFDAHNPYIKEHAVMCLKFLLEGNRENQKLVEDLEAREVVKDDGGLLERSGFKAVIEDGKLAIRPKDEGRFSF</sequence>
<evidence type="ECO:0000256" key="1">
    <source>
        <dbReference type="ARBA" id="ARBA00004141"/>
    </source>
</evidence>